<dbReference type="GO" id="GO:1902600">
    <property type="term" value="P:proton transmembrane transport"/>
    <property type="evidence" value="ECO:0007669"/>
    <property type="project" value="InterPro"/>
</dbReference>
<evidence type="ECO:0000256" key="4">
    <source>
        <dbReference type="ARBA" id="ARBA00022692"/>
    </source>
</evidence>
<feature type="transmembrane region" description="Helical" evidence="10">
    <location>
        <begin position="389"/>
        <end position="408"/>
    </location>
</feature>
<dbReference type="InterPro" id="IPR038770">
    <property type="entry name" value="Na+/solute_symporter_sf"/>
</dbReference>
<keyword evidence="13" id="KW-1185">Reference proteome</keyword>
<dbReference type="Proteomes" id="UP000054997">
    <property type="component" value="Unassembled WGS sequence"/>
</dbReference>
<keyword evidence="9" id="KW-0739">Sodium transport</keyword>
<feature type="transmembrane region" description="Helical" evidence="10">
    <location>
        <begin position="273"/>
        <end position="292"/>
    </location>
</feature>
<keyword evidence="4 10" id="KW-0812">Transmembrane</keyword>
<accession>A0A0W0VQA2</accession>
<feature type="transmembrane region" description="Helical" evidence="10">
    <location>
        <begin position="237"/>
        <end position="261"/>
    </location>
</feature>
<evidence type="ECO:0000259" key="11">
    <source>
        <dbReference type="Pfam" id="PF00999"/>
    </source>
</evidence>
<dbReference type="GO" id="GO:0016020">
    <property type="term" value="C:membrane"/>
    <property type="evidence" value="ECO:0007669"/>
    <property type="project" value="UniProtKB-SubCell"/>
</dbReference>
<evidence type="ECO:0000256" key="3">
    <source>
        <dbReference type="ARBA" id="ARBA00022449"/>
    </source>
</evidence>
<keyword evidence="3" id="KW-0050">Antiport</keyword>
<reference evidence="12 13" key="1">
    <citation type="submission" date="2015-11" db="EMBL/GenBank/DDBJ databases">
        <title>Genomic analysis of 38 Legionella species identifies large and diverse effector repertoires.</title>
        <authorList>
            <person name="Burstein D."/>
            <person name="Amaro F."/>
            <person name="Zusman T."/>
            <person name="Lifshitz Z."/>
            <person name="Cohen O."/>
            <person name="Gilbert J.A."/>
            <person name="Pupko T."/>
            <person name="Shuman H.A."/>
            <person name="Segal G."/>
        </authorList>
    </citation>
    <scope>NUCLEOTIDE SEQUENCE [LARGE SCALE GENOMIC DNA]</scope>
    <source>
        <strain evidence="12 13">ATCC 49505</strain>
    </source>
</reference>
<dbReference type="PANTHER" id="PTHR43562">
    <property type="entry name" value="NAPA-TYPE SODIUM/HYDROGEN ANTIPORTER"/>
    <property type="match status" value="1"/>
</dbReference>
<dbReference type="RefSeq" id="WP_237758246.1">
    <property type="nucleotide sequence ID" value="NZ_CAAAHZ010000007.1"/>
</dbReference>
<dbReference type="PATRIC" id="fig|45068.5.peg.649"/>
<feature type="domain" description="Cation/H+ exchanger transmembrane" evidence="11">
    <location>
        <begin position="45"/>
        <end position="469"/>
    </location>
</feature>
<dbReference type="Pfam" id="PF00999">
    <property type="entry name" value="Na_H_Exchanger"/>
    <property type="match status" value="1"/>
</dbReference>
<protein>
    <submittedName>
        <fullName evidence="12">Na(+)/H(+) antiporter</fullName>
    </submittedName>
</protein>
<dbReference type="InterPro" id="IPR006153">
    <property type="entry name" value="Cation/H_exchanger_TM"/>
</dbReference>
<gene>
    <name evidence="12" type="ORF">Llon_0602</name>
</gene>
<evidence type="ECO:0000256" key="10">
    <source>
        <dbReference type="SAM" id="Phobius"/>
    </source>
</evidence>
<name>A0A0W0VQA2_9GAMM</name>
<evidence type="ECO:0000256" key="2">
    <source>
        <dbReference type="ARBA" id="ARBA00022448"/>
    </source>
</evidence>
<organism evidence="12 13">
    <name type="scientific">Legionella londiniensis</name>
    <dbReference type="NCBI Taxonomy" id="45068"/>
    <lineage>
        <taxon>Bacteria</taxon>
        <taxon>Pseudomonadati</taxon>
        <taxon>Pseudomonadota</taxon>
        <taxon>Gammaproteobacteria</taxon>
        <taxon>Legionellales</taxon>
        <taxon>Legionellaceae</taxon>
        <taxon>Legionella</taxon>
    </lineage>
</organism>
<keyword evidence="8 10" id="KW-0472">Membrane</keyword>
<dbReference type="AlphaFoldDB" id="A0A0W0VQA2"/>
<keyword evidence="2" id="KW-0813">Transport</keyword>
<dbReference type="STRING" id="45068.Llon_0602"/>
<feature type="transmembrane region" description="Helical" evidence="10">
    <location>
        <begin position="328"/>
        <end position="346"/>
    </location>
</feature>
<feature type="transmembrane region" description="Helical" evidence="10">
    <location>
        <begin position="34"/>
        <end position="55"/>
    </location>
</feature>
<feature type="transmembrane region" description="Helical" evidence="10">
    <location>
        <begin position="67"/>
        <end position="88"/>
    </location>
</feature>
<keyword evidence="7" id="KW-0406">Ion transport</keyword>
<evidence type="ECO:0000256" key="1">
    <source>
        <dbReference type="ARBA" id="ARBA00004141"/>
    </source>
</evidence>
<evidence type="ECO:0000256" key="5">
    <source>
        <dbReference type="ARBA" id="ARBA00022989"/>
    </source>
</evidence>
<evidence type="ECO:0000256" key="9">
    <source>
        <dbReference type="ARBA" id="ARBA00023201"/>
    </source>
</evidence>
<comment type="caution">
    <text evidence="12">The sequence shown here is derived from an EMBL/GenBank/DDBJ whole genome shotgun (WGS) entry which is preliminary data.</text>
</comment>
<dbReference type="EMBL" id="LNYK01000010">
    <property type="protein sequence ID" value="KTD22384.1"/>
    <property type="molecule type" value="Genomic_DNA"/>
</dbReference>
<dbReference type="Gene3D" id="1.20.1530.20">
    <property type="match status" value="1"/>
</dbReference>
<dbReference type="GO" id="GO:0015297">
    <property type="term" value="F:antiporter activity"/>
    <property type="evidence" value="ECO:0007669"/>
    <property type="project" value="UniProtKB-KW"/>
</dbReference>
<feature type="transmembrane region" description="Helical" evidence="10">
    <location>
        <begin position="450"/>
        <end position="469"/>
    </location>
</feature>
<comment type="subcellular location">
    <subcellularLocation>
        <location evidence="1">Membrane</location>
        <topology evidence="1">Multi-pass membrane protein</topology>
    </subcellularLocation>
</comment>
<evidence type="ECO:0000256" key="6">
    <source>
        <dbReference type="ARBA" id="ARBA00023053"/>
    </source>
</evidence>
<dbReference type="GO" id="GO:0006814">
    <property type="term" value="P:sodium ion transport"/>
    <property type="evidence" value="ECO:0007669"/>
    <property type="project" value="UniProtKB-KW"/>
</dbReference>
<feature type="transmembrane region" description="Helical" evidence="10">
    <location>
        <begin position="145"/>
        <end position="164"/>
    </location>
</feature>
<feature type="transmembrane region" description="Helical" evidence="10">
    <location>
        <begin position="176"/>
        <end position="195"/>
    </location>
</feature>
<evidence type="ECO:0000313" key="12">
    <source>
        <dbReference type="EMBL" id="KTD22384.1"/>
    </source>
</evidence>
<evidence type="ECO:0000313" key="13">
    <source>
        <dbReference type="Proteomes" id="UP000054997"/>
    </source>
</evidence>
<feature type="transmembrane region" description="Helical" evidence="10">
    <location>
        <begin position="207"/>
        <end position="225"/>
    </location>
</feature>
<proteinExistence type="predicted"/>
<keyword evidence="5 10" id="KW-1133">Transmembrane helix</keyword>
<evidence type="ECO:0000256" key="7">
    <source>
        <dbReference type="ARBA" id="ARBA00023065"/>
    </source>
</evidence>
<evidence type="ECO:0000256" key="8">
    <source>
        <dbReference type="ARBA" id="ARBA00023136"/>
    </source>
</evidence>
<keyword evidence="6" id="KW-0915">Sodium</keyword>
<feature type="transmembrane region" description="Helical" evidence="10">
    <location>
        <begin position="367"/>
        <end position="383"/>
    </location>
</feature>
<sequence length="483" mass="52969">MNMQSKYKRYWFLTAILFPAVVYAGMSGTHLDPVAPVILWVTLIFLFGIMGRYFAQRLNQPGVLGELVMGALVGNLCYFFGMNLAVILREGSAIFNIMPDMLHGVALPEAIKISIANSHYAAEVATALSGSNAIDLIKTAYIVDILSRYGVIFLLFMVGLETSVEELKHTGRESMQVAIIGVVAPIILGLLTMYILAPNSTFKADLFVAATLSATSVGITARVLKELKKLRTREARTILGAAMLDDILGLVILAIVSSIVISDVVDLMQVAQIIISAILFFSFSLLIGPWVLQRAVQYFQFLEIWEVKLFISFVFVMLLAWLATLVQLATIIGAFAAGIIIHDGFFEREKDHKNALSIKDLVAPLEFVLAPLFFMLIGIQVKIELFFDWHVLLMASGLIAAAIIGKLLSGIGANSRDDRFLIGMGMVPRGEVGLVFASIGRSIGVISDQLFSAIILMVMVTTLLAPPWLKSRYGKKKRKRDAS</sequence>
<dbReference type="PANTHER" id="PTHR43562:SF3">
    <property type="entry name" value="SODIUM ION_PROTON EXCHANGER (EUROFUNG)"/>
    <property type="match status" value="1"/>
</dbReference>